<evidence type="ECO:0000313" key="2">
    <source>
        <dbReference type="EMBL" id="JAD98558.1"/>
    </source>
</evidence>
<protein>
    <submittedName>
        <fullName evidence="2">Uncharacterized protein</fullName>
    </submittedName>
</protein>
<evidence type="ECO:0000256" key="1">
    <source>
        <dbReference type="SAM" id="SignalP"/>
    </source>
</evidence>
<organism evidence="2">
    <name type="scientific">Arundo donax</name>
    <name type="common">Giant reed</name>
    <name type="synonym">Donax arundinaceus</name>
    <dbReference type="NCBI Taxonomy" id="35708"/>
    <lineage>
        <taxon>Eukaryota</taxon>
        <taxon>Viridiplantae</taxon>
        <taxon>Streptophyta</taxon>
        <taxon>Embryophyta</taxon>
        <taxon>Tracheophyta</taxon>
        <taxon>Spermatophyta</taxon>
        <taxon>Magnoliopsida</taxon>
        <taxon>Liliopsida</taxon>
        <taxon>Poales</taxon>
        <taxon>Poaceae</taxon>
        <taxon>PACMAD clade</taxon>
        <taxon>Arundinoideae</taxon>
        <taxon>Arundineae</taxon>
        <taxon>Arundo</taxon>
    </lineage>
</organism>
<dbReference type="EMBL" id="GBRH01199337">
    <property type="protein sequence ID" value="JAD98558.1"/>
    <property type="molecule type" value="Transcribed_RNA"/>
</dbReference>
<accession>A0A0A9EHR9</accession>
<dbReference type="AlphaFoldDB" id="A0A0A9EHR9"/>
<feature type="chain" id="PRO_5002044093" evidence="1">
    <location>
        <begin position="19"/>
        <end position="27"/>
    </location>
</feature>
<proteinExistence type="predicted"/>
<reference evidence="2" key="1">
    <citation type="submission" date="2014-09" db="EMBL/GenBank/DDBJ databases">
        <authorList>
            <person name="Magalhaes I.L.F."/>
            <person name="Oliveira U."/>
            <person name="Santos F.R."/>
            <person name="Vidigal T.H.D.A."/>
            <person name="Brescovit A.D."/>
            <person name="Santos A.J."/>
        </authorList>
    </citation>
    <scope>NUCLEOTIDE SEQUENCE</scope>
    <source>
        <tissue evidence="2">Shoot tissue taken approximately 20 cm above the soil surface</tissue>
    </source>
</reference>
<sequence>MIFSIFWVLTWLAFICESQWTDNIKLH</sequence>
<reference evidence="2" key="2">
    <citation type="journal article" date="2015" name="Data Brief">
        <title>Shoot transcriptome of the giant reed, Arundo donax.</title>
        <authorList>
            <person name="Barrero R.A."/>
            <person name="Guerrero F.D."/>
            <person name="Moolhuijzen P."/>
            <person name="Goolsby J.A."/>
            <person name="Tidwell J."/>
            <person name="Bellgard S.E."/>
            <person name="Bellgard M.I."/>
        </authorList>
    </citation>
    <scope>NUCLEOTIDE SEQUENCE</scope>
    <source>
        <tissue evidence="2">Shoot tissue taken approximately 20 cm above the soil surface</tissue>
    </source>
</reference>
<name>A0A0A9EHR9_ARUDO</name>
<keyword evidence="1" id="KW-0732">Signal</keyword>
<feature type="signal peptide" evidence="1">
    <location>
        <begin position="1"/>
        <end position="18"/>
    </location>
</feature>